<dbReference type="Pfam" id="PF01520">
    <property type="entry name" value="Amidase_3"/>
    <property type="match status" value="1"/>
</dbReference>
<dbReference type="SUPFAM" id="SSF54106">
    <property type="entry name" value="LysM domain"/>
    <property type="match status" value="1"/>
</dbReference>
<dbReference type="GO" id="GO:0008745">
    <property type="term" value="F:N-acetylmuramoyl-L-alanine amidase activity"/>
    <property type="evidence" value="ECO:0007669"/>
    <property type="project" value="UniProtKB-EC"/>
</dbReference>
<dbReference type="Gene3D" id="2.60.40.3500">
    <property type="match status" value="1"/>
</dbReference>
<dbReference type="GO" id="GO:0071555">
    <property type="term" value="P:cell wall organization"/>
    <property type="evidence" value="ECO:0007669"/>
    <property type="project" value="UniProtKB-KW"/>
</dbReference>
<evidence type="ECO:0000256" key="5">
    <source>
        <dbReference type="ARBA" id="ARBA00022729"/>
    </source>
</evidence>
<dbReference type="Proteomes" id="UP000078070">
    <property type="component" value="Chromosome"/>
</dbReference>
<comment type="subcellular location">
    <subcellularLocation>
        <location evidence="2">Periplasm</location>
    </subcellularLocation>
</comment>
<dbReference type="InterPro" id="IPR050695">
    <property type="entry name" value="N-acetylmuramoyl_amidase_3"/>
</dbReference>
<dbReference type="InterPro" id="IPR036779">
    <property type="entry name" value="LysM_dom_sf"/>
</dbReference>
<dbReference type="SMART" id="SM00257">
    <property type="entry name" value="LysM"/>
    <property type="match status" value="1"/>
</dbReference>
<dbReference type="RefSeq" id="WP_067385386.1">
    <property type="nucleotide sequence ID" value="NZ_CP015839.1"/>
</dbReference>
<dbReference type="CDD" id="cd00118">
    <property type="entry name" value="LysM"/>
    <property type="match status" value="1"/>
</dbReference>
<protein>
    <recommendedName>
        <fullName evidence="9">N-acetylmuramoyl-L-alanine amidase AmiC</fullName>
        <ecNumber evidence="4">3.5.1.28</ecNumber>
    </recommendedName>
</protein>
<dbReference type="CDD" id="cd02696">
    <property type="entry name" value="MurNAc-LAA"/>
    <property type="match status" value="1"/>
</dbReference>
<sequence length="446" mass="48218">MKGILGVLAALLLGTPAMAAEIKNVRIWLAPDHTRLVFDLSGPVKHKVFSLDNPDRLVVDMEDSRLLANLDRLGLQDSPVSNMRESRQADGTQRFVLDLNSTVKPRSFTLAPNDQYGHRLVLDLLKTGADKPAPVPVQQPAAVAAATGTLRDVVVAIDAGHGGEDPGALGPGGLREKDVVIAIAKEVYRRLDATPGYKPVMVRKSDYYVSLRGRTKLAREHNADLFVSIHADAFKDSRANGASVWVISDRGATGEVGRWLAQKENSVDAIGGVVSLDDKDEVLAGVLLDMSMTFSMEGSRQVADRVHKNIGKFARMHKPFVEQAGFVVLKSPGIPSILVETGFISNPDEARKLKSSKYQSQMAVAITEGVKDYFWHRPPAMTHLAHRKNGGGQLASLSDRTHKVSRGDTLSVIAVRNGVSLSALRAANGLSNDKIRIGQVLKIPSS</sequence>
<keyword evidence="13" id="KW-1185">Reference proteome</keyword>
<dbReference type="InterPro" id="IPR021731">
    <property type="entry name" value="AMIN_dom"/>
</dbReference>
<dbReference type="PANTHER" id="PTHR30404">
    <property type="entry name" value="N-ACETYLMURAMOYL-L-ALANINE AMIDASE"/>
    <property type="match status" value="1"/>
</dbReference>
<dbReference type="AlphaFoldDB" id="A0A1A9F2H8"/>
<dbReference type="Gene3D" id="3.40.630.40">
    <property type="entry name" value="Zn-dependent exopeptidases"/>
    <property type="match status" value="1"/>
</dbReference>
<dbReference type="Pfam" id="PF01476">
    <property type="entry name" value="LysM"/>
    <property type="match status" value="1"/>
</dbReference>
<keyword evidence="5 10" id="KW-0732">Signal</keyword>
<dbReference type="SUPFAM" id="SSF53187">
    <property type="entry name" value="Zn-dependent exopeptidases"/>
    <property type="match status" value="1"/>
</dbReference>
<feature type="chain" id="PRO_5008386669" description="N-acetylmuramoyl-L-alanine amidase AmiC" evidence="10">
    <location>
        <begin position="20"/>
        <end position="446"/>
    </location>
</feature>
<dbReference type="InterPro" id="IPR018392">
    <property type="entry name" value="LysM"/>
</dbReference>
<dbReference type="STRING" id="1821621.A8C75_17500"/>
<comment type="catalytic activity">
    <reaction evidence="1">
        <text>Hydrolyzes the link between N-acetylmuramoyl residues and L-amino acid residues in certain cell-wall glycopeptides.</text>
        <dbReference type="EC" id="3.5.1.28"/>
    </reaction>
</comment>
<keyword evidence="7" id="KW-0378">Hydrolase</keyword>
<reference evidence="13" key="1">
    <citation type="submission" date="2016-05" db="EMBL/GenBank/DDBJ databases">
        <authorList>
            <person name="Baek K."/>
            <person name="Yang S.-J."/>
        </authorList>
    </citation>
    <scope>NUCLEOTIDE SEQUENCE [LARGE SCALE GENOMIC DNA]</scope>
    <source>
        <strain evidence="13">ST58-10</strain>
    </source>
</reference>
<proteinExistence type="inferred from homology"/>
<evidence type="ECO:0000256" key="6">
    <source>
        <dbReference type="ARBA" id="ARBA00022764"/>
    </source>
</evidence>
<evidence type="ECO:0000256" key="8">
    <source>
        <dbReference type="ARBA" id="ARBA00023316"/>
    </source>
</evidence>
<reference evidence="12 13" key="2">
    <citation type="journal article" date="2018" name="Int. J. Syst. Evol. Microbiol.">
        <title>Marinobacterium aestuarii sp. nov., a benzene-degrading marine bacterium isolated from estuary sediment.</title>
        <authorList>
            <person name="Bae S.S."/>
            <person name="Jung J."/>
            <person name="Chung D."/>
            <person name="Baek K."/>
        </authorList>
    </citation>
    <scope>NUCLEOTIDE SEQUENCE [LARGE SCALE GENOMIC DNA]</scope>
    <source>
        <strain evidence="12 13">ST58-10</strain>
    </source>
</reference>
<dbReference type="Pfam" id="PF11741">
    <property type="entry name" value="AMIN"/>
    <property type="match status" value="1"/>
</dbReference>
<dbReference type="KEGG" id="mars:A8C75_17500"/>
<dbReference type="FunFam" id="3.40.630.40:FF:000001">
    <property type="entry name" value="N-acetylmuramoyl-L-alanine amidase"/>
    <property type="match status" value="1"/>
</dbReference>
<gene>
    <name evidence="12" type="ORF">A8C75_17500</name>
</gene>
<organism evidence="12 13">
    <name type="scientific">Marinobacterium aestuarii</name>
    <dbReference type="NCBI Taxonomy" id="1821621"/>
    <lineage>
        <taxon>Bacteria</taxon>
        <taxon>Pseudomonadati</taxon>
        <taxon>Pseudomonadota</taxon>
        <taxon>Gammaproteobacteria</taxon>
        <taxon>Oceanospirillales</taxon>
        <taxon>Oceanospirillaceae</taxon>
        <taxon>Marinobacterium</taxon>
    </lineage>
</organism>
<evidence type="ECO:0000256" key="7">
    <source>
        <dbReference type="ARBA" id="ARBA00022801"/>
    </source>
</evidence>
<feature type="signal peptide" evidence="10">
    <location>
        <begin position="1"/>
        <end position="19"/>
    </location>
</feature>
<dbReference type="SMART" id="SM00646">
    <property type="entry name" value="Ami_3"/>
    <property type="match status" value="1"/>
</dbReference>
<comment type="similarity">
    <text evidence="3">Belongs to the N-acetylmuramoyl-L-alanine amidase 3 family.</text>
</comment>
<evidence type="ECO:0000256" key="10">
    <source>
        <dbReference type="SAM" id="SignalP"/>
    </source>
</evidence>
<evidence type="ECO:0000313" key="12">
    <source>
        <dbReference type="EMBL" id="ANG64088.1"/>
    </source>
</evidence>
<keyword evidence="6" id="KW-0574">Periplasm</keyword>
<evidence type="ECO:0000256" key="3">
    <source>
        <dbReference type="ARBA" id="ARBA00010860"/>
    </source>
</evidence>
<evidence type="ECO:0000256" key="4">
    <source>
        <dbReference type="ARBA" id="ARBA00011901"/>
    </source>
</evidence>
<dbReference type="InterPro" id="IPR002508">
    <property type="entry name" value="MurNAc-LAA_cat"/>
</dbReference>
<evidence type="ECO:0000313" key="13">
    <source>
        <dbReference type="Proteomes" id="UP000078070"/>
    </source>
</evidence>
<dbReference type="OrthoDB" id="9806267at2"/>
<evidence type="ECO:0000256" key="1">
    <source>
        <dbReference type="ARBA" id="ARBA00001561"/>
    </source>
</evidence>
<evidence type="ECO:0000259" key="11">
    <source>
        <dbReference type="PROSITE" id="PS51782"/>
    </source>
</evidence>
<evidence type="ECO:0000256" key="9">
    <source>
        <dbReference type="ARBA" id="ARBA00074581"/>
    </source>
</evidence>
<keyword evidence="8" id="KW-0961">Cell wall biogenesis/degradation</keyword>
<feature type="domain" description="LysM" evidence="11">
    <location>
        <begin position="400"/>
        <end position="443"/>
    </location>
</feature>
<dbReference type="GO" id="GO:0009253">
    <property type="term" value="P:peptidoglycan catabolic process"/>
    <property type="evidence" value="ECO:0007669"/>
    <property type="project" value="InterPro"/>
</dbReference>
<dbReference type="Gene3D" id="3.10.350.10">
    <property type="entry name" value="LysM domain"/>
    <property type="match status" value="1"/>
</dbReference>
<dbReference type="PANTHER" id="PTHR30404:SF0">
    <property type="entry name" value="N-ACETYLMURAMOYL-L-ALANINE AMIDASE AMIC"/>
    <property type="match status" value="1"/>
</dbReference>
<accession>A0A1A9F2H8</accession>
<name>A0A1A9F2H8_9GAMM</name>
<dbReference type="EMBL" id="CP015839">
    <property type="protein sequence ID" value="ANG64088.1"/>
    <property type="molecule type" value="Genomic_DNA"/>
</dbReference>
<dbReference type="GO" id="GO:0030288">
    <property type="term" value="C:outer membrane-bounded periplasmic space"/>
    <property type="evidence" value="ECO:0007669"/>
    <property type="project" value="TreeGrafter"/>
</dbReference>
<dbReference type="EC" id="3.5.1.28" evidence="4"/>
<evidence type="ECO:0000256" key="2">
    <source>
        <dbReference type="ARBA" id="ARBA00004418"/>
    </source>
</evidence>
<dbReference type="PROSITE" id="PS51782">
    <property type="entry name" value="LYSM"/>
    <property type="match status" value="1"/>
</dbReference>